<dbReference type="AlphaFoldDB" id="A0A5M5M6A3"/>
<accession>A0A5M5M6A3</accession>
<dbReference type="InterPro" id="IPR036737">
    <property type="entry name" value="OmpA-like_sf"/>
</dbReference>
<keyword evidence="1" id="KW-0732">Signal</keyword>
<dbReference type="Proteomes" id="UP000478493">
    <property type="component" value="Unassembled WGS sequence"/>
</dbReference>
<dbReference type="EMBL" id="VWGP01000011">
    <property type="protein sequence ID" value="KAA4534317.1"/>
    <property type="molecule type" value="Genomic_DNA"/>
</dbReference>
<dbReference type="SUPFAM" id="SSF103088">
    <property type="entry name" value="OmpA-like"/>
    <property type="match status" value="1"/>
</dbReference>
<feature type="domain" description="DUF3868" evidence="2">
    <location>
        <begin position="7"/>
        <end position="96"/>
    </location>
</feature>
<dbReference type="RefSeq" id="WP_004304565.1">
    <property type="nucleotide sequence ID" value="NZ_CABKQC010000004.1"/>
</dbReference>
<evidence type="ECO:0000256" key="1">
    <source>
        <dbReference type="SAM" id="SignalP"/>
    </source>
</evidence>
<dbReference type="InterPro" id="IPR011990">
    <property type="entry name" value="TPR-like_helical_dom_sf"/>
</dbReference>
<evidence type="ECO:0000313" key="4">
    <source>
        <dbReference type="Proteomes" id="UP000478493"/>
    </source>
</evidence>
<comment type="caution">
    <text evidence="3">The sequence shown here is derived from an EMBL/GenBank/DDBJ whole genome shotgun (WGS) entry which is preliminary data.</text>
</comment>
<protein>
    <submittedName>
        <fullName evidence="3">DUF3868 domain-containing protein</fullName>
    </submittedName>
</protein>
<reference evidence="3 4" key="1">
    <citation type="journal article" date="2019" name="Nat. Med.">
        <title>A library of human gut bacterial isolates paired with longitudinal multiomics data enables mechanistic microbiome research.</title>
        <authorList>
            <person name="Poyet M."/>
            <person name="Groussin M."/>
            <person name="Gibbons S.M."/>
            <person name="Avila-Pacheco J."/>
            <person name="Jiang X."/>
            <person name="Kearney S.M."/>
            <person name="Perrotta A.R."/>
            <person name="Berdy B."/>
            <person name="Zhao S."/>
            <person name="Lieberman T.D."/>
            <person name="Swanson P.K."/>
            <person name="Smith M."/>
            <person name="Roesemann S."/>
            <person name="Alexander J.E."/>
            <person name="Rich S.A."/>
            <person name="Livny J."/>
            <person name="Vlamakis H."/>
            <person name="Clish C."/>
            <person name="Bullock K."/>
            <person name="Deik A."/>
            <person name="Scott J."/>
            <person name="Pierce K.A."/>
            <person name="Xavier R.J."/>
            <person name="Alm E.J."/>
        </authorList>
    </citation>
    <scope>NUCLEOTIDE SEQUENCE [LARGE SCALE GENOMIC DNA]</scope>
    <source>
        <strain evidence="3 4">BIOML-A41</strain>
    </source>
</reference>
<feature type="signal peptide" evidence="1">
    <location>
        <begin position="1"/>
        <end position="19"/>
    </location>
</feature>
<evidence type="ECO:0000259" key="2">
    <source>
        <dbReference type="Pfam" id="PF12984"/>
    </source>
</evidence>
<dbReference type="Gene3D" id="3.30.1330.60">
    <property type="entry name" value="OmpA-like domain"/>
    <property type="match status" value="1"/>
</dbReference>
<evidence type="ECO:0000313" key="3">
    <source>
        <dbReference type="EMBL" id="KAA4534317.1"/>
    </source>
</evidence>
<feature type="chain" id="PRO_5030133403" evidence="1">
    <location>
        <begin position="20"/>
        <end position="483"/>
    </location>
</feature>
<dbReference type="InterPro" id="IPR024480">
    <property type="entry name" value="DUF3868"/>
</dbReference>
<gene>
    <name evidence="3" type="ORF">F3B85_15930</name>
</gene>
<sequence length="483" mass="54861">MKKILCILFCLLPVLGGKAQTLYRDQVRIEKESITRSEDNNVLTINLDIVLQENLKLASNQVATLTPFLEADGKTQILPSIIVYGRKRDIVSQRNHQTPENTYTILRRKQHQAQKVNYLVQMPFRAWMRNANMKLNIDLCGCCDILEENSGELITRLNILPLKLKPAIAYITPKAENVKHRAVEGSAFLDFPVNKIIIYPEYRRNTSELAKIRATIDTVRNDKYTTLTSIRIHGYASPEGSYANNTRLAKNRTQALVDYVTSYYNFDKQLITSDYTPEDWEGFRKFVAASSMEKKEEVLRLIDNKGIDMDKKERDIANLVGAQTYQYILAECYPALRHSDYTVNYTVRGLSLEESKEIINKRPQLLSLQEIYRIAESCEPGSEEFNHSFQVAATMFPDDPIANLNAGAMEIQKGGDMTIAKKHLAKADQKAAETLNNLGIIAMIEGDLKTAEEYFSAAKVAGLTEQADTNLKELKKKQNYPVK</sequence>
<dbReference type="Gene3D" id="1.25.40.10">
    <property type="entry name" value="Tetratricopeptide repeat domain"/>
    <property type="match status" value="1"/>
</dbReference>
<organism evidence="3 4">
    <name type="scientific">Bacteroides ovatus</name>
    <dbReference type="NCBI Taxonomy" id="28116"/>
    <lineage>
        <taxon>Bacteria</taxon>
        <taxon>Pseudomonadati</taxon>
        <taxon>Bacteroidota</taxon>
        <taxon>Bacteroidia</taxon>
        <taxon>Bacteroidales</taxon>
        <taxon>Bacteroidaceae</taxon>
        <taxon>Bacteroides</taxon>
    </lineage>
</organism>
<name>A0A5M5M6A3_BACOV</name>
<proteinExistence type="predicted"/>
<dbReference type="Pfam" id="PF12984">
    <property type="entry name" value="DUF3868"/>
    <property type="match status" value="1"/>
</dbReference>